<feature type="domain" description="GGDEF" evidence="4">
    <location>
        <begin position="257"/>
        <end position="395"/>
    </location>
</feature>
<dbReference type="OrthoDB" id="9778432at2"/>
<dbReference type="FunFam" id="3.30.70.270:FF:000001">
    <property type="entry name" value="Diguanylate cyclase domain protein"/>
    <property type="match status" value="1"/>
</dbReference>
<reference evidence="5 6" key="1">
    <citation type="submission" date="2019-02" db="EMBL/GenBank/DDBJ databases">
        <title>Complete Genome Sequence of Desulfovibrio desulfuricans IC1, a Sulfonate Utilizing Anaerobe.</title>
        <authorList>
            <person name="Day L.A."/>
            <person name="De Leon K.B."/>
            <person name="Wall J.D."/>
        </authorList>
    </citation>
    <scope>NUCLEOTIDE SEQUENCE [LARGE SCALE GENOMIC DNA]</scope>
    <source>
        <strain evidence="5 6">IC1</strain>
    </source>
</reference>
<dbReference type="Proteomes" id="UP000297065">
    <property type="component" value="Chromosome"/>
</dbReference>
<protein>
    <recommendedName>
        <fullName evidence="1">diguanylate cyclase</fullName>
        <ecNumber evidence="1">2.7.7.65</ecNumber>
    </recommendedName>
</protein>
<dbReference type="GO" id="GO:0052621">
    <property type="term" value="F:diguanylate cyclase activity"/>
    <property type="evidence" value="ECO:0007669"/>
    <property type="project" value="UniProtKB-EC"/>
</dbReference>
<dbReference type="Pfam" id="PF00990">
    <property type="entry name" value="GGDEF"/>
    <property type="match status" value="1"/>
</dbReference>
<proteinExistence type="predicted"/>
<dbReference type="InterPro" id="IPR043128">
    <property type="entry name" value="Rev_trsase/Diguanyl_cyclase"/>
</dbReference>
<dbReference type="PROSITE" id="PS50887">
    <property type="entry name" value="GGDEF"/>
    <property type="match status" value="1"/>
</dbReference>
<dbReference type="NCBIfam" id="TIGR00254">
    <property type="entry name" value="GGDEF"/>
    <property type="match status" value="1"/>
</dbReference>
<dbReference type="SMART" id="SM00267">
    <property type="entry name" value="GGDEF"/>
    <property type="match status" value="1"/>
</dbReference>
<name>A0A4P7UI98_DESDE</name>
<dbReference type="SUPFAM" id="SSF55073">
    <property type="entry name" value="Nucleotide cyclase"/>
    <property type="match status" value="1"/>
</dbReference>
<keyword evidence="3" id="KW-0472">Membrane</keyword>
<keyword evidence="3" id="KW-1133">Transmembrane helix</keyword>
<dbReference type="EC" id="2.7.7.65" evidence="1"/>
<dbReference type="PANTHER" id="PTHR45138">
    <property type="entry name" value="REGULATORY COMPONENTS OF SENSORY TRANSDUCTION SYSTEM"/>
    <property type="match status" value="1"/>
</dbReference>
<evidence type="ECO:0000259" key="4">
    <source>
        <dbReference type="PROSITE" id="PS50887"/>
    </source>
</evidence>
<dbReference type="InterPro" id="IPR000160">
    <property type="entry name" value="GGDEF_dom"/>
</dbReference>
<feature type="transmembrane region" description="Helical" evidence="3">
    <location>
        <begin position="15"/>
        <end position="36"/>
    </location>
</feature>
<evidence type="ECO:0000313" key="5">
    <source>
        <dbReference type="EMBL" id="QCC84434.1"/>
    </source>
</evidence>
<dbReference type="Gene3D" id="3.30.70.270">
    <property type="match status" value="1"/>
</dbReference>
<comment type="catalytic activity">
    <reaction evidence="2">
        <text>2 GTP = 3',3'-c-di-GMP + 2 diphosphate</text>
        <dbReference type="Rhea" id="RHEA:24898"/>
        <dbReference type="ChEBI" id="CHEBI:33019"/>
        <dbReference type="ChEBI" id="CHEBI:37565"/>
        <dbReference type="ChEBI" id="CHEBI:58805"/>
        <dbReference type="EC" id="2.7.7.65"/>
    </reaction>
</comment>
<dbReference type="CDD" id="cd01949">
    <property type="entry name" value="GGDEF"/>
    <property type="match status" value="1"/>
</dbReference>
<dbReference type="RefSeq" id="WP_136398683.1">
    <property type="nucleotide sequence ID" value="NZ_CP036295.1"/>
</dbReference>
<dbReference type="EMBL" id="CP036295">
    <property type="protein sequence ID" value="QCC84434.1"/>
    <property type="molecule type" value="Genomic_DNA"/>
</dbReference>
<evidence type="ECO:0000256" key="3">
    <source>
        <dbReference type="SAM" id="Phobius"/>
    </source>
</evidence>
<organism evidence="5 6">
    <name type="scientific">Desulfovibrio desulfuricans</name>
    <dbReference type="NCBI Taxonomy" id="876"/>
    <lineage>
        <taxon>Bacteria</taxon>
        <taxon>Pseudomonadati</taxon>
        <taxon>Thermodesulfobacteriota</taxon>
        <taxon>Desulfovibrionia</taxon>
        <taxon>Desulfovibrionales</taxon>
        <taxon>Desulfovibrionaceae</taxon>
        <taxon>Desulfovibrio</taxon>
    </lineage>
</organism>
<evidence type="ECO:0000256" key="1">
    <source>
        <dbReference type="ARBA" id="ARBA00012528"/>
    </source>
</evidence>
<accession>A0A4P7UI98</accession>
<evidence type="ECO:0000256" key="2">
    <source>
        <dbReference type="ARBA" id="ARBA00034247"/>
    </source>
</evidence>
<evidence type="ECO:0000313" key="6">
    <source>
        <dbReference type="Proteomes" id="UP000297065"/>
    </source>
</evidence>
<keyword evidence="3" id="KW-0812">Transmembrane</keyword>
<dbReference type="InterPro" id="IPR050469">
    <property type="entry name" value="Diguanylate_Cyclase"/>
</dbReference>
<feature type="transmembrane region" description="Helical" evidence="3">
    <location>
        <begin position="139"/>
        <end position="159"/>
    </location>
</feature>
<dbReference type="InterPro" id="IPR029787">
    <property type="entry name" value="Nucleotide_cyclase"/>
</dbReference>
<sequence length="396" mass="42582">MSDTTERVSGMGIRAYLALGLTVMALLFTASFFYFMSMTREMSVAGTKTYGAFMALAETRKKADTTLQERLHETRAALTAARQSDGDTTPVVDAALVDASLAKLEAGIAEIAARQPATDDMLLQLQRTATLAHQFENSLLLGFLLLGAGLVTLFGLLRLHLARPLQGIMAFLNQLGTGAASQPPRRSFIIELGNIAASLENLGTYLSLATVRSQKLASEHDHFQKMSLVDGLTGVGNRRAFDEKLRVLWAQARENHSPVALIMLDVDTFKRYNDSLGHQAGDQCLRRVAAAMSRAARATDTCARYGGEEFALLLPGADAATAQAVAARVHKEVAREQLPHPASLVSAFVTVSLGVSSIAPTSDQQEEGQLLVRQTDAALYQAKAAGRNRTCVFGLS</sequence>
<gene>
    <name evidence="5" type="ORF">DDIC_00775</name>
</gene>
<dbReference type="PANTHER" id="PTHR45138:SF9">
    <property type="entry name" value="DIGUANYLATE CYCLASE DGCM-RELATED"/>
    <property type="match status" value="1"/>
</dbReference>
<dbReference type="AlphaFoldDB" id="A0A4P7UI98"/>